<dbReference type="InterPro" id="IPR051051">
    <property type="entry name" value="E3_ubiq-ligase_TRIM/RNF"/>
</dbReference>
<evidence type="ECO:0000256" key="1">
    <source>
        <dbReference type="ARBA" id="ARBA00022723"/>
    </source>
</evidence>
<gene>
    <name evidence="6" type="ORF">C8F04DRAFT_956140</name>
</gene>
<reference evidence="6" key="1">
    <citation type="submission" date="2023-03" db="EMBL/GenBank/DDBJ databases">
        <title>Massive genome expansion in bonnet fungi (Mycena s.s.) driven by repeated elements and novel gene families across ecological guilds.</title>
        <authorList>
            <consortium name="Lawrence Berkeley National Laboratory"/>
            <person name="Harder C.B."/>
            <person name="Miyauchi S."/>
            <person name="Viragh M."/>
            <person name="Kuo A."/>
            <person name="Thoen E."/>
            <person name="Andreopoulos B."/>
            <person name="Lu D."/>
            <person name="Skrede I."/>
            <person name="Drula E."/>
            <person name="Henrissat B."/>
            <person name="Morin E."/>
            <person name="Kohler A."/>
            <person name="Barry K."/>
            <person name="LaButti K."/>
            <person name="Morin E."/>
            <person name="Salamov A."/>
            <person name="Lipzen A."/>
            <person name="Mereny Z."/>
            <person name="Hegedus B."/>
            <person name="Baldrian P."/>
            <person name="Stursova M."/>
            <person name="Weitz H."/>
            <person name="Taylor A."/>
            <person name="Grigoriev I.V."/>
            <person name="Nagy L.G."/>
            <person name="Martin F."/>
            <person name="Kauserud H."/>
        </authorList>
    </citation>
    <scope>NUCLEOTIDE SEQUENCE</scope>
    <source>
        <strain evidence="6">CBHHK200</strain>
    </source>
</reference>
<dbReference type="AlphaFoldDB" id="A0AAD6X729"/>
<dbReference type="EMBL" id="JARJCM010000056">
    <property type="protein sequence ID" value="KAJ7034569.1"/>
    <property type="molecule type" value="Genomic_DNA"/>
</dbReference>
<evidence type="ECO:0000313" key="7">
    <source>
        <dbReference type="Proteomes" id="UP001218188"/>
    </source>
</evidence>
<organism evidence="6 7">
    <name type="scientific">Mycena alexandri</name>
    <dbReference type="NCBI Taxonomy" id="1745969"/>
    <lineage>
        <taxon>Eukaryota</taxon>
        <taxon>Fungi</taxon>
        <taxon>Dikarya</taxon>
        <taxon>Basidiomycota</taxon>
        <taxon>Agaricomycotina</taxon>
        <taxon>Agaricomycetes</taxon>
        <taxon>Agaricomycetidae</taxon>
        <taxon>Agaricales</taxon>
        <taxon>Marasmiineae</taxon>
        <taxon>Mycenaceae</taxon>
        <taxon>Mycena</taxon>
    </lineage>
</organism>
<dbReference type="PANTHER" id="PTHR25465:SF41">
    <property type="entry name" value="E3 UBIQUITIN-PROTEIN LIGASE RNF135"/>
    <property type="match status" value="1"/>
</dbReference>
<proteinExistence type="predicted"/>
<dbReference type="SMART" id="SM00184">
    <property type="entry name" value="RING"/>
    <property type="match status" value="1"/>
</dbReference>
<dbReference type="InterPro" id="IPR017907">
    <property type="entry name" value="Znf_RING_CS"/>
</dbReference>
<evidence type="ECO:0000256" key="3">
    <source>
        <dbReference type="ARBA" id="ARBA00022833"/>
    </source>
</evidence>
<sequence length="189" mass="20680">MPSCSICLEPFASPVSLPCGHVFCRECVRRTVNSAKSCTLQHLCPACRAPYPIVTMNPALIPPYLRPHILPPLRKVFFNDDPTPTAAPIASSSTSGSPAAASADLARLLAEVHVLREHCATWRRRAEVHAAGNTTLLNLTRAAKDCALRMRAERDTERSQCLLLKRKLAELMCVLTAPSFLLVLPFRPG</sequence>
<comment type="caution">
    <text evidence="6">The sequence shown here is derived from an EMBL/GenBank/DDBJ whole genome shotgun (WGS) entry which is preliminary data.</text>
</comment>
<keyword evidence="2 4" id="KW-0863">Zinc-finger</keyword>
<evidence type="ECO:0000313" key="6">
    <source>
        <dbReference type="EMBL" id="KAJ7034569.1"/>
    </source>
</evidence>
<dbReference type="InterPro" id="IPR013083">
    <property type="entry name" value="Znf_RING/FYVE/PHD"/>
</dbReference>
<dbReference type="GO" id="GO:0008270">
    <property type="term" value="F:zinc ion binding"/>
    <property type="evidence" value="ECO:0007669"/>
    <property type="project" value="UniProtKB-KW"/>
</dbReference>
<accession>A0AAD6X729</accession>
<dbReference type="Pfam" id="PF13445">
    <property type="entry name" value="zf-RING_UBOX"/>
    <property type="match status" value="1"/>
</dbReference>
<feature type="domain" description="RING-type" evidence="5">
    <location>
        <begin position="4"/>
        <end position="48"/>
    </location>
</feature>
<dbReference type="PROSITE" id="PS50089">
    <property type="entry name" value="ZF_RING_2"/>
    <property type="match status" value="1"/>
</dbReference>
<dbReference type="Proteomes" id="UP001218188">
    <property type="component" value="Unassembled WGS sequence"/>
</dbReference>
<dbReference type="PROSITE" id="PS00518">
    <property type="entry name" value="ZF_RING_1"/>
    <property type="match status" value="1"/>
</dbReference>
<evidence type="ECO:0000259" key="5">
    <source>
        <dbReference type="PROSITE" id="PS50089"/>
    </source>
</evidence>
<evidence type="ECO:0000256" key="2">
    <source>
        <dbReference type="ARBA" id="ARBA00022771"/>
    </source>
</evidence>
<protein>
    <recommendedName>
        <fullName evidence="5">RING-type domain-containing protein</fullName>
    </recommendedName>
</protein>
<dbReference type="Gene3D" id="3.30.40.10">
    <property type="entry name" value="Zinc/RING finger domain, C3HC4 (zinc finger)"/>
    <property type="match status" value="1"/>
</dbReference>
<dbReference type="SUPFAM" id="SSF57850">
    <property type="entry name" value="RING/U-box"/>
    <property type="match status" value="1"/>
</dbReference>
<keyword evidence="1" id="KW-0479">Metal-binding</keyword>
<keyword evidence="7" id="KW-1185">Reference proteome</keyword>
<dbReference type="PANTHER" id="PTHR25465">
    <property type="entry name" value="B-BOX DOMAIN CONTAINING"/>
    <property type="match status" value="1"/>
</dbReference>
<dbReference type="InterPro" id="IPR001841">
    <property type="entry name" value="Znf_RING"/>
</dbReference>
<evidence type="ECO:0000256" key="4">
    <source>
        <dbReference type="PROSITE-ProRule" id="PRU00175"/>
    </source>
</evidence>
<name>A0AAD6X729_9AGAR</name>
<keyword evidence="3" id="KW-0862">Zinc</keyword>
<dbReference type="InterPro" id="IPR027370">
    <property type="entry name" value="Znf-RING_euk"/>
</dbReference>